<reference evidence="1" key="1">
    <citation type="submission" date="2014-09" db="EMBL/GenBank/DDBJ databases">
        <authorList>
            <person name="Magalhaes I.L.F."/>
            <person name="Oliveira U."/>
            <person name="Santos F.R."/>
            <person name="Vidigal T.H.D.A."/>
            <person name="Brescovit A.D."/>
            <person name="Santos A.J."/>
        </authorList>
    </citation>
    <scope>NUCLEOTIDE SEQUENCE</scope>
    <source>
        <tissue evidence="1">Shoot tissue taken approximately 20 cm above the soil surface</tissue>
    </source>
</reference>
<dbReference type="EMBL" id="GBRH01177094">
    <property type="protein sequence ID" value="JAE20802.1"/>
    <property type="molecule type" value="Transcribed_RNA"/>
</dbReference>
<reference evidence="1" key="2">
    <citation type="journal article" date="2015" name="Data Brief">
        <title>Shoot transcriptome of the giant reed, Arundo donax.</title>
        <authorList>
            <person name="Barrero R.A."/>
            <person name="Guerrero F.D."/>
            <person name="Moolhuijzen P."/>
            <person name="Goolsby J.A."/>
            <person name="Tidwell J."/>
            <person name="Bellgard S.E."/>
            <person name="Bellgard M.I."/>
        </authorList>
    </citation>
    <scope>NUCLEOTIDE SEQUENCE</scope>
    <source>
        <tissue evidence="1">Shoot tissue taken approximately 20 cm above the soil surface</tissue>
    </source>
</reference>
<accession>A0A0A9G8J9</accession>
<dbReference type="AlphaFoldDB" id="A0A0A9G8J9"/>
<evidence type="ECO:0000313" key="1">
    <source>
        <dbReference type="EMBL" id="JAE20802.1"/>
    </source>
</evidence>
<proteinExistence type="predicted"/>
<organism evidence="1">
    <name type="scientific">Arundo donax</name>
    <name type="common">Giant reed</name>
    <name type="synonym">Donax arundinaceus</name>
    <dbReference type="NCBI Taxonomy" id="35708"/>
    <lineage>
        <taxon>Eukaryota</taxon>
        <taxon>Viridiplantae</taxon>
        <taxon>Streptophyta</taxon>
        <taxon>Embryophyta</taxon>
        <taxon>Tracheophyta</taxon>
        <taxon>Spermatophyta</taxon>
        <taxon>Magnoliopsida</taxon>
        <taxon>Liliopsida</taxon>
        <taxon>Poales</taxon>
        <taxon>Poaceae</taxon>
        <taxon>PACMAD clade</taxon>
        <taxon>Arundinoideae</taxon>
        <taxon>Arundineae</taxon>
        <taxon>Arundo</taxon>
    </lineage>
</organism>
<protein>
    <submittedName>
        <fullName evidence="1">Uncharacterized protein</fullName>
    </submittedName>
</protein>
<name>A0A0A9G8J9_ARUDO</name>
<sequence length="71" mass="8066">MQQPNKIQVLRMATVQTMLDFHTIMELPGNILHIAGTRRVQSNLWKSNLPSTHDRCLGLLMLHQSKLGAKC</sequence>